<dbReference type="PANTHER" id="PTHR48021">
    <property type="match status" value="1"/>
</dbReference>
<feature type="transmembrane region" description="Helical" evidence="8">
    <location>
        <begin position="394"/>
        <end position="419"/>
    </location>
</feature>
<feature type="transmembrane region" description="Helical" evidence="8">
    <location>
        <begin position="298"/>
        <end position="320"/>
    </location>
</feature>
<feature type="transmembrane region" description="Helical" evidence="8">
    <location>
        <begin position="332"/>
        <end position="357"/>
    </location>
</feature>
<keyword evidence="11" id="KW-1185">Reference proteome</keyword>
<evidence type="ECO:0000256" key="2">
    <source>
        <dbReference type="ARBA" id="ARBA00022448"/>
    </source>
</evidence>
<evidence type="ECO:0000313" key="10">
    <source>
        <dbReference type="EMBL" id="KAG5683337.1"/>
    </source>
</evidence>
<keyword evidence="2" id="KW-0813">Transport</keyword>
<dbReference type="FunFam" id="1.20.1250.20:FF:000218">
    <property type="entry name" value="facilitated trehalose transporter Tret1"/>
    <property type="match status" value="1"/>
</dbReference>
<feature type="transmembrane region" description="Helical" evidence="8">
    <location>
        <begin position="78"/>
        <end position="95"/>
    </location>
</feature>
<evidence type="ECO:0000256" key="7">
    <source>
        <dbReference type="ARBA" id="ARBA00023136"/>
    </source>
</evidence>
<feature type="transmembrane region" description="Helical" evidence="8">
    <location>
        <begin position="5"/>
        <end position="26"/>
    </location>
</feature>
<keyword evidence="6 8" id="KW-1133">Transmembrane helix</keyword>
<evidence type="ECO:0000256" key="8">
    <source>
        <dbReference type="SAM" id="Phobius"/>
    </source>
</evidence>
<protein>
    <recommendedName>
        <fullName evidence="9">Major facilitator superfamily (MFS) profile domain-containing protein</fullName>
    </recommendedName>
</protein>
<dbReference type="InterPro" id="IPR020846">
    <property type="entry name" value="MFS_dom"/>
</dbReference>
<dbReference type="PANTHER" id="PTHR48021:SF1">
    <property type="entry name" value="GH07001P-RELATED"/>
    <property type="match status" value="1"/>
</dbReference>
<dbReference type="InterPro" id="IPR005828">
    <property type="entry name" value="MFS_sugar_transport-like"/>
</dbReference>
<dbReference type="Gene3D" id="1.20.1250.20">
    <property type="entry name" value="MFS general substrate transporter like domains"/>
    <property type="match status" value="1"/>
</dbReference>
<dbReference type="GO" id="GO:0005886">
    <property type="term" value="C:plasma membrane"/>
    <property type="evidence" value="ECO:0007669"/>
    <property type="project" value="UniProtKB-SubCell"/>
</dbReference>
<organism evidence="10 11">
    <name type="scientific">Polypedilum vanderplanki</name>
    <name type="common">Sleeping chironomid midge</name>
    <dbReference type="NCBI Taxonomy" id="319348"/>
    <lineage>
        <taxon>Eukaryota</taxon>
        <taxon>Metazoa</taxon>
        <taxon>Ecdysozoa</taxon>
        <taxon>Arthropoda</taxon>
        <taxon>Hexapoda</taxon>
        <taxon>Insecta</taxon>
        <taxon>Pterygota</taxon>
        <taxon>Neoptera</taxon>
        <taxon>Endopterygota</taxon>
        <taxon>Diptera</taxon>
        <taxon>Nematocera</taxon>
        <taxon>Chironomoidea</taxon>
        <taxon>Chironomidae</taxon>
        <taxon>Chironominae</taxon>
        <taxon>Polypedilum</taxon>
        <taxon>Polypedilum</taxon>
    </lineage>
</organism>
<feature type="transmembrane region" description="Helical" evidence="8">
    <location>
        <begin position="135"/>
        <end position="156"/>
    </location>
</feature>
<dbReference type="SUPFAM" id="SSF103473">
    <property type="entry name" value="MFS general substrate transporter"/>
    <property type="match status" value="1"/>
</dbReference>
<evidence type="ECO:0000313" key="11">
    <source>
        <dbReference type="Proteomes" id="UP001107558"/>
    </source>
</evidence>
<dbReference type="AlphaFoldDB" id="A0A9J6CM72"/>
<comment type="subcellular location">
    <subcellularLocation>
        <location evidence="1">Cell membrane</location>
        <topology evidence="1">Multi-pass membrane protein</topology>
    </subcellularLocation>
</comment>
<feature type="transmembrane region" description="Helical" evidence="8">
    <location>
        <begin position="271"/>
        <end position="291"/>
    </location>
</feature>
<dbReference type="Pfam" id="PF00083">
    <property type="entry name" value="Sugar_tr"/>
    <property type="match status" value="1"/>
</dbReference>
<name>A0A9J6CM72_POLVA</name>
<comment type="caution">
    <text evidence="10">The sequence shown here is derived from an EMBL/GenBank/DDBJ whole genome shotgun (WGS) entry which is preliminary data.</text>
</comment>
<dbReference type="InterPro" id="IPR050549">
    <property type="entry name" value="MFS_Trehalose_Transporter"/>
</dbReference>
<proteinExistence type="predicted"/>
<accession>A0A9J6CM72</accession>
<dbReference type="Proteomes" id="UP001107558">
    <property type="component" value="Chromosome 1"/>
</dbReference>
<feature type="transmembrane region" description="Helical" evidence="8">
    <location>
        <begin position="101"/>
        <end position="123"/>
    </location>
</feature>
<keyword evidence="7 8" id="KW-0472">Membrane</keyword>
<dbReference type="OrthoDB" id="6133115at2759"/>
<evidence type="ECO:0000256" key="3">
    <source>
        <dbReference type="ARBA" id="ARBA00022475"/>
    </source>
</evidence>
<gene>
    <name evidence="10" type="ORF">PVAND_012623</name>
</gene>
<evidence type="ECO:0000259" key="9">
    <source>
        <dbReference type="PROSITE" id="PS50850"/>
    </source>
</evidence>
<feature type="domain" description="Major facilitator superfamily (MFS) profile" evidence="9">
    <location>
        <begin position="7"/>
        <end position="423"/>
    </location>
</feature>
<feature type="transmembrane region" description="Helical" evidence="8">
    <location>
        <begin position="369"/>
        <end position="388"/>
    </location>
</feature>
<keyword evidence="5 8" id="KW-0812">Transmembrane</keyword>
<feature type="transmembrane region" description="Helical" evidence="8">
    <location>
        <begin position="46"/>
        <end position="66"/>
    </location>
</feature>
<evidence type="ECO:0000256" key="1">
    <source>
        <dbReference type="ARBA" id="ARBA00004651"/>
    </source>
</evidence>
<dbReference type="PROSITE" id="PS00217">
    <property type="entry name" value="SUGAR_TRANSPORT_2"/>
    <property type="match status" value="1"/>
</dbReference>
<evidence type="ECO:0000256" key="5">
    <source>
        <dbReference type="ARBA" id="ARBA00022692"/>
    </source>
</evidence>
<dbReference type="PROSITE" id="PS50850">
    <property type="entry name" value="MFS"/>
    <property type="match status" value="1"/>
</dbReference>
<dbReference type="GO" id="GO:0022857">
    <property type="term" value="F:transmembrane transporter activity"/>
    <property type="evidence" value="ECO:0007669"/>
    <property type="project" value="InterPro"/>
</dbReference>
<dbReference type="InterPro" id="IPR005829">
    <property type="entry name" value="Sugar_transporter_CS"/>
</dbReference>
<dbReference type="InterPro" id="IPR036259">
    <property type="entry name" value="MFS_trans_sf"/>
</dbReference>
<evidence type="ECO:0000256" key="4">
    <source>
        <dbReference type="ARBA" id="ARBA00022597"/>
    </source>
</evidence>
<keyword evidence="3" id="KW-1003">Cell membrane</keyword>
<feature type="transmembrane region" description="Helical" evidence="8">
    <location>
        <begin position="233"/>
        <end position="256"/>
    </location>
</feature>
<reference evidence="10" key="1">
    <citation type="submission" date="2021-03" db="EMBL/GenBank/DDBJ databases">
        <title>Chromosome level genome of the anhydrobiotic midge Polypedilum vanderplanki.</title>
        <authorList>
            <person name="Yoshida Y."/>
            <person name="Kikawada T."/>
            <person name="Gusev O."/>
        </authorList>
    </citation>
    <scope>NUCLEOTIDE SEQUENCE</scope>
    <source>
        <strain evidence="10">NIAS01</strain>
        <tissue evidence="10">Whole body or cell culture</tissue>
    </source>
</reference>
<feature type="transmembrane region" description="Helical" evidence="8">
    <location>
        <begin position="162"/>
        <end position="180"/>
    </location>
</feature>
<evidence type="ECO:0000256" key="6">
    <source>
        <dbReference type="ARBA" id="ARBA00022989"/>
    </source>
</evidence>
<dbReference type="EMBL" id="JADBJN010000001">
    <property type="protein sequence ID" value="KAG5683337.1"/>
    <property type="molecule type" value="Genomic_DNA"/>
</dbReference>
<keyword evidence="4" id="KW-0762">Sugar transport</keyword>
<sequence length="436" mass="48336">MWSEVLLAIFANVGSFYFGVTIAWSSPAGPQVIENENYPFWVTKNQFGLIVACISLGGITSCIPSGIIRHKIGTKKTIFYFSFPGVIGSILITLADNLAMLLIGRYLIGISLGCFMFLVQIYVGEISSDKNRGSLLNFIHILVHLGVLFVYVLGQIVSLKMLNIICGAIPLFYGIGFLLMPETKPYLISKGKYQNDINANTAELSKLKQNNDKPEVKKKTIVELLQMRATRRAMIIMVFQFFFFQMSGAVAVNFYAKLIFIEASVNINPGLASIINVCVLCLSATVSVFYVRKFGRRMMLFTFNSLSVVSLIGLGIFFSLKDMGYSIDNIKWLPLVSLCLNSIAFCLGIAPVTYGLLGELFTIEAKKILAPMAQIFNQIMTFTIGISFPFLSSVIGTGSVFLIFAITTFIDIIFGYYFIPETKGKSFDEIQEALSK</sequence>